<evidence type="ECO:0000313" key="2">
    <source>
        <dbReference type="Proteomes" id="UP000016714"/>
    </source>
</evidence>
<proteinExistence type="predicted"/>
<dbReference type="AlphaFoldDB" id="A0A2I3CRK9"/>
<organism evidence="1 2">
    <name type="scientific">Vibrio alginolyticus (strain ATCC 17749 / DSM 2171 / NBRC 15630 / NCIMB 1903 / NCTC 12160 / XII-53)</name>
    <dbReference type="NCBI Taxonomy" id="1219076"/>
    <lineage>
        <taxon>Bacteria</taxon>
        <taxon>Pseudomonadati</taxon>
        <taxon>Pseudomonadota</taxon>
        <taxon>Gammaproteobacteria</taxon>
        <taxon>Vibrionales</taxon>
        <taxon>Vibrionaceae</taxon>
        <taxon>Vibrio</taxon>
    </lineage>
</organism>
<dbReference type="Proteomes" id="UP000016714">
    <property type="component" value="Chromosome 2"/>
</dbReference>
<gene>
    <name evidence="1" type="ORF">N646_4418</name>
</gene>
<protein>
    <submittedName>
        <fullName evidence="1">Uncharacterized protein</fullName>
    </submittedName>
</protein>
<sequence length="65" mass="7369">MAMNNSNFRELIESLKDLTPTQKRYLLSRTKMALDDESNMLNISDILTPEELEALLSPAPTTNTK</sequence>
<dbReference type="EMBL" id="CP006719">
    <property type="protein sequence ID" value="AGV20227.1"/>
    <property type="molecule type" value="Genomic_DNA"/>
</dbReference>
<reference evidence="1 2" key="1">
    <citation type="journal article" date="2015" name="Genome Announc.">
        <title>Complete genome sequence of Vibrio alginolyticus ATCC 17749.</title>
        <authorList>
            <person name="Liu X.F."/>
            <person name="Cao Y."/>
            <person name="Zhang H.L."/>
            <person name="Chen Y.J."/>
            <person name="Hu C.J."/>
        </authorList>
    </citation>
    <scope>NUCLEOTIDE SEQUENCE [LARGE SCALE GENOMIC DNA]</scope>
    <source>
        <strain evidence="2">ATCC 17749 / DSM 2171 / NBRC 15630 / NCIMB 1903 / NCTC 12160 / XII-53</strain>
    </source>
</reference>
<dbReference type="KEGG" id="vag:N646_4418"/>
<evidence type="ECO:0000313" key="1">
    <source>
        <dbReference type="EMBL" id="AGV20227.1"/>
    </source>
</evidence>
<accession>A0A2I3CRK9</accession>
<name>A0A2I3CRK9_VIBAX</name>
<dbReference type="HOGENOM" id="CLU_2959625_0_0_6"/>